<gene>
    <name evidence="4" type="ORF">A2765_03145</name>
</gene>
<feature type="transmembrane region" description="Helical" evidence="2">
    <location>
        <begin position="91"/>
        <end position="113"/>
    </location>
</feature>
<comment type="caution">
    <text evidence="4">The sequence shown here is derived from an EMBL/GenBank/DDBJ whole genome shotgun (WGS) entry which is preliminary data.</text>
</comment>
<organism evidence="4 5">
    <name type="scientific">Candidatus Kaiserbacteria bacterium RIFCSPHIGHO2_01_FULL_56_24</name>
    <dbReference type="NCBI Taxonomy" id="1798487"/>
    <lineage>
        <taxon>Bacteria</taxon>
        <taxon>Candidatus Kaiseribacteriota</taxon>
    </lineage>
</organism>
<feature type="compositionally biased region" description="Polar residues" evidence="1">
    <location>
        <begin position="154"/>
        <end position="170"/>
    </location>
</feature>
<dbReference type="InterPro" id="IPR027381">
    <property type="entry name" value="LytR/CpsA/Psr_C"/>
</dbReference>
<evidence type="ECO:0000313" key="4">
    <source>
        <dbReference type="EMBL" id="OGG60085.1"/>
    </source>
</evidence>
<reference evidence="4 5" key="1">
    <citation type="journal article" date="2016" name="Nat. Commun.">
        <title>Thousands of microbial genomes shed light on interconnected biogeochemical processes in an aquifer system.</title>
        <authorList>
            <person name="Anantharaman K."/>
            <person name="Brown C.T."/>
            <person name="Hug L.A."/>
            <person name="Sharon I."/>
            <person name="Castelle C.J."/>
            <person name="Probst A.J."/>
            <person name="Thomas B.C."/>
            <person name="Singh A."/>
            <person name="Wilkins M.J."/>
            <person name="Karaoz U."/>
            <person name="Brodie E.L."/>
            <person name="Williams K.H."/>
            <person name="Hubbard S.S."/>
            <person name="Banfield J.F."/>
        </authorList>
    </citation>
    <scope>NUCLEOTIDE SEQUENCE [LARGE SCALE GENOMIC DNA]</scope>
</reference>
<name>A0A1F6DF86_9BACT</name>
<evidence type="ECO:0000313" key="5">
    <source>
        <dbReference type="Proteomes" id="UP000176377"/>
    </source>
</evidence>
<evidence type="ECO:0000259" key="3">
    <source>
        <dbReference type="Pfam" id="PF13399"/>
    </source>
</evidence>
<evidence type="ECO:0000256" key="1">
    <source>
        <dbReference type="SAM" id="MobiDB-lite"/>
    </source>
</evidence>
<proteinExistence type="predicted"/>
<accession>A0A1F6DF86</accession>
<keyword evidence="2" id="KW-0812">Transmembrane</keyword>
<sequence length="270" mass="28381">MWWQLAAVAVGVGTVGVILFFFVRRTKGDVVEGDVVEEEDDVQSQTPLSLTPSFTETITLPSRNKTVDVSWMRNDRQTETIVSASQGRGRIIFTFSALIVGILLLGSGGFFVWKSDVVLQEEHKESIATLAQNPPEPAQQQAENISEEEIPSAPSVTEQTSPASAPQQVSAKPENATVGVTVLNGGAAVGSASTVKGILVGKGYVKTDAANAKSTYSGEVVYYKSGFEASAKEIVTILSASYPKVSARADDAMAQAGGADIVVILGTPGT</sequence>
<evidence type="ECO:0000256" key="2">
    <source>
        <dbReference type="SAM" id="Phobius"/>
    </source>
</evidence>
<dbReference type="Gene3D" id="3.30.70.2390">
    <property type="match status" value="1"/>
</dbReference>
<protein>
    <recommendedName>
        <fullName evidence="3">LytR/CpsA/Psr regulator C-terminal domain-containing protein</fullName>
    </recommendedName>
</protein>
<dbReference type="Proteomes" id="UP000176377">
    <property type="component" value="Unassembled WGS sequence"/>
</dbReference>
<feature type="domain" description="LytR/CpsA/Psr regulator C-terminal" evidence="3">
    <location>
        <begin position="178"/>
        <end position="267"/>
    </location>
</feature>
<feature type="region of interest" description="Disordered" evidence="1">
    <location>
        <begin position="128"/>
        <end position="172"/>
    </location>
</feature>
<feature type="transmembrane region" description="Helical" evidence="2">
    <location>
        <begin position="6"/>
        <end position="23"/>
    </location>
</feature>
<dbReference type="EMBL" id="MFLA01000014">
    <property type="protein sequence ID" value="OGG60085.1"/>
    <property type="molecule type" value="Genomic_DNA"/>
</dbReference>
<dbReference type="Pfam" id="PF13399">
    <property type="entry name" value="LytR_C"/>
    <property type="match status" value="1"/>
</dbReference>
<keyword evidence="2" id="KW-0472">Membrane</keyword>
<dbReference type="AlphaFoldDB" id="A0A1F6DF86"/>
<keyword evidence="2" id="KW-1133">Transmembrane helix</keyword>